<dbReference type="RefSeq" id="XP_036626674.1">
    <property type="nucleotide sequence ID" value="XM_036780819.1"/>
</dbReference>
<comment type="caution">
    <text evidence="1">The sequence shown here is derived from an EMBL/GenBank/DDBJ whole genome shotgun (WGS) entry which is preliminary data.</text>
</comment>
<dbReference type="VEuPathDB" id="FungiDB:PC9H_011334"/>
<dbReference type="Proteomes" id="UP000623687">
    <property type="component" value="Unassembled WGS sequence"/>
</dbReference>
<dbReference type="AlphaFoldDB" id="A0A8H6ZQC6"/>
<evidence type="ECO:0000313" key="1">
    <source>
        <dbReference type="EMBL" id="KAF7420816.1"/>
    </source>
</evidence>
<dbReference type="GeneID" id="59381152"/>
<reference evidence="1" key="1">
    <citation type="submission" date="2019-07" db="EMBL/GenBank/DDBJ databases">
        <authorList>
            <person name="Palmer J.M."/>
        </authorList>
    </citation>
    <scope>NUCLEOTIDE SEQUENCE</scope>
    <source>
        <strain evidence="1">PC9</strain>
    </source>
</reference>
<proteinExistence type="predicted"/>
<name>A0A8H6ZQC6_PLEOS</name>
<gene>
    <name evidence="1" type="ORF">PC9H_011334</name>
</gene>
<protein>
    <submittedName>
        <fullName evidence="1">Uncharacterized protein</fullName>
    </submittedName>
</protein>
<evidence type="ECO:0000313" key="2">
    <source>
        <dbReference type="Proteomes" id="UP000623687"/>
    </source>
</evidence>
<dbReference type="OrthoDB" id="2795673at2759"/>
<accession>A0A8H6ZQC6</accession>
<keyword evidence="2" id="KW-1185">Reference proteome</keyword>
<dbReference type="EMBL" id="JACETU010000009">
    <property type="protein sequence ID" value="KAF7420816.1"/>
    <property type="molecule type" value="Genomic_DNA"/>
</dbReference>
<sequence>MQEHQPPIGRRNCPLQMLVIDANTLWNKDILGGRKQRHESFPAIDITHIRLAAQCSMLYNDRMLDTTRFPRLTHFAIPLYLCGGTFFRARLETQRVALTRLLDNSTLQMLVCILVRSSDRDLAWEWIRDMRKRYTNTYLVEPSGCGLQKEWEREVRGGESIWERAIKYTQEVMETGYSICTDFI</sequence>
<organism evidence="1 2">
    <name type="scientific">Pleurotus ostreatus</name>
    <name type="common">Oyster mushroom</name>
    <name type="synonym">White-rot fungus</name>
    <dbReference type="NCBI Taxonomy" id="5322"/>
    <lineage>
        <taxon>Eukaryota</taxon>
        <taxon>Fungi</taxon>
        <taxon>Dikarya</taxon>
        <taxon>Basidiomycota</taxon>
        <taxon>Agaricomycotina</taxon>
        <taxon>Agaricomycetes</taxon>
        <taxon>Agaricomycetidae</taxon>
        <taxon>Agaricales</taxon>
        <taxon>Pleurotineae</taxon>
        <taxon>Pleurotaceae</taxon>
        <taxon>Pleurotus</taxon>
    </lineage>
</organism>